<evidence type="ECO:0000256" key="5">
    <source>
        <dbReference type="SAM" id="MobiDB-lite"/>
    </source>
</evidence>
<dbReference type="EMBL" id="CAJJDO010000162">
    <property type="protein sequence ID" value="CAD8211094.1"/>
    <property type="molecule type" value="Genomic_DNA"/>
</dbReference>
<organism evidence="8 9">
    <name type="scientific">Paramecium pentaurelia</name>
    <dbReference type="NCBI Taxonomy" id="43138"/>
    <lineage>
        <taxon>Eukaryota</taxon>
        <taxon>Sar</taxon>
        <taxon>Alveolata</taxon>
        <taxon>Ciliophora</taxon>
        <taxon>Intramacronucleata</taxon>
        <taxon>Oligohymenophorea</taxon>
        <taxon>Peniculida</taxon>
        <taxon>Parameciidae</taxon>
        <taxon>Paramecium</taxon>
    </lineage>
</organism>
<dbReference type="GO" id="GO:0005249">
    <property type="term" value="F:voltage-gated potassium channel activity"/>
    <property type="evidence" value="ECO:0007669"/>
    <property type="project" value="TreeGrafter"/>
</dbReference>
<keyword evidence="3 6" id="KW-1133">Transmembrane helix</keyword>
<evidence type="ECO:0000313" key="9">
    <source>
        <dbReference type="Proteomes" id="UP000689195"/>
    </source>
</evidence>
<dbReference type="InterPro" id="IPR050818">
    <property type="entry name" value="KCNH_animal-type"/>
</dbReference>
<reference evidence="8" key="1">
    <citation type="submission" date="2021-01" db="EMBL/GenBank/DDBJ databases">
        <authorList>
            <consortium name="Genoscope - CEA"/>
            <person name="William W."/>
        </authorList>
    </citation>
    <scope>NUCLEOTIDE SEQUENCE</scope>
</reference>
<dbReference type="SMART" id="SM00100">
    <property type="entry name" value="cNMP"/>
    <property type="match status" value="1"/>
</dbReference>
<feature type="compositionally biased region" description="Low complexity" evidence="5">
    <location>
        <begin position="817"/>
        <end position="837"/>
    </location>
</feature>
<sequence length="961" mass="113276">MSDIINSNSSSFQLFPVLKKSSKNRSDFSIPQCDNNSEEASFEPNISSDKKLDLSIVELTKQKRETKIPLDKDLESSQDQFMKLNNKKWGTKGLRIMFFMTKFVKQMKNHSTQVKFKSLNANILKLISDAASDSDVLLQKHLNKIQILSQNLKWVLSHIPIIDPDSNFKVMWDIFLLIQIILNIFYIPMKLGFGFTNEGILYQFFFESLPSWTFIIDIIINFFTAYYSKGQIHKSHKDIFRNYARYELWWDLLIAIPFILSSFKIRYTEYILMLRMAKVKTLIEQVEEAINPSITMQTVLELFKSVFLLLFVSHCCACLWNLIGQMQLDAGKYSWLDSKGIVDAQWDSRYIHSLYFSTITTLTVGYGDIVPQTDLERIFVILMAMVICGLFGYTISSIGNILRQLTEKEQIYKQKMMQLNNYVKKRQLSKQLILSVRKYFEYYLKMQDENTEFGENMMNALNKKLKEQVAIDLYHNILMSSRLIKKTLSEKSVKKLCCYVREKRLAPEEIVENQNELANKLFFLQKGQINLICDQANRETQLAIINAGKFIGEKEFIIQSRYDYSIRTTKFCQIAYIQYEDFFKIIKEDPIEEENYQMLKDEMQFNEEKQNYGEVCYICRWTHQFMKCPFVFYHVNLDRLRRRFMITEDNKRRKYQRCLDEKTRFNFQIIQESALQQIVDNNYIPLEDLTDQYLDTLGYINNKNQNSRLIKTLLSMKTNNTQQSSSKDSDEEDNQVPIRNSAKSHNIEKKVQFLQVSPDSDYKDFSKQTSKMQHIRASRRTFIKLSQIQSHRGSTVSAISQDLSNLGQVLQQNSQSQNSYTSQLQSQQINQPTQQMQIHHASLSQKSRQLKKGNSTSYQNIDQQMAQMRKSQQFQSRPDQRQFSLSMIQEASNSRLDELTYQSRQRIDFDIDQCFNTKHYFAQFNLDVVLMKVKRPKKTQRHAAQILSVIEKSKIRQQQRL</sequence>
<dbReference type="AlphaFoldDB" id="A0A8S1YIV3"/>
<evidence type="ECO:0000256" key="1">
    <source>
        <dbReference type="ARBA" id="ARBA00004141"/>
    </source>
</evidence>
<dbReference type="Pfam" id="PF00520">
    <property type="entry name" value="Ion_trans"/>
    <property type="match status" value="1"/>
</dbReference>
<comment type="caution">
    <text evidence="8">The sequence shown here is derived from an EMBL/GenBank/DDBJ whole genome shotgun (WGS) entry which is preliminary data.</text>
</comment>
<keyword evidence="4 6" id="KW-0472">Membrane</keyword>
<dbReference type="Pfam" id="PF00027">
    <property type="entry name" value="cNMP_binding"/>
    <property type="match status" value="1"/>
</dbReference>
<dbReference type="GO" id="GO:0042391">
    <property type="term" value="P:regulation of membrane potential"/>
    <property type="evidence" value="ECO:0007669"/>
    <property type="project" value="TreeGrafter"/>
</dbReference>
<dbReference type="CDD" id="cd00038">
    <property type="entry name" value="CAP_ED"/>
    <property type="match status" value="1"/>
</dbReference>
<dbReference type="InterPro" id="IPR005821">
    <property type="entry name" value="Ion_trans_dom"/>
</dbReference>
<evidence type="ECO:0000259" key="7">
    <source>
        <dbReference type="PROSITE" id="PS50042"/>
    </source>
</evidence>
<comment type="subcellular location">
    <subcellularLocation>
        <location evidence="1">Membrane</location>
        <topology evidence="1">Multi-pass membrane protein</topology>
    </subcellularLocation>
</comment>
<dbReference type="PANTHER" id="PTHR10217:SF435">
    <property type="entry name" value="POTASSIUM VOLTAGE-GATED CHANNEL PROTEIN EAG"/>
    <property type="match status" value="1"/>
</dbReference>
<feature type="transmembrane region" description="Helical" evidence="6">
    <location>
        <begin position="209"/>
        <end position="227"/>
    </location>
</feature>
<feature type="domain" description="Cyclic nucleotide-binding" evidence="7">
    <location>
        <begin position="484"/>
        <end position="586"/>
    </location>
</feature>
<dbReference type="InterPro" id="IPR000595">
    <property type="entry name" value="cNMP-bd_dom"/>
</dbReference>
<feature type="transmembrane region" description="Helical" evidence="6">
    <location>
        <begin position="170"/>
        <end position="189"/>
    </location>
</feature>
<name>A0A8S1YIV3_9CILI</name>
<gene>
    <name evidence="8" type="ORF">PPENT_87.1.T1620036</name>
</gene>
<accession>A0A8S1YIV3</accession>
<keyword evidence="2 6" id="KW-0812">Transmembrane</keyword>
<proteinExistence type="predicted"/>
<evidence type="ECO:0000313" key="8">
    <source>
        <dbReference type="EMBL" id="CAD8211094.1"/>
    </source>
</evidence>
<dbReference type="PROSITE" id="PS50042">
    <property type="entry name" value="CNMP_BINDING_3"/>
    <property type="match status" value="1"/>
</dbReference>
<dbReference type="GO" id="GO:0005886">
    <property type="term" value="C:plasma membrane"/>
    <property type="evidence" value="ECO:0007669"/>
    <property type="project" value="TreeGrafter"/>
</dbReference>
<feature type="compositionally biased region" description="Polar residues" evidence="5">
    <location>
        <begin position="842"/>
        <end position="856"/>
    </location>
</feature>
<protein>
    <recommendedName>
        <fullName evidence="7">Cyclic nucleotide-binding domain-containing protein</fullName>
    </recommendedName>
</protein>
<feature type="transmembrane region" description="Helical" evidence="6">
    <location>
        <begin position="248"/>
        <end position="267"/>
    </location>
</feature>
<feature type="transmembrane region" description="Helical" evidence="6">
    <location>
        <begin position="378"/>
        <end position="395"/>
    </location>
</feature>
<dbReference type="PANTHER" id="PTHR10217">
    <property type="entry name" value="VOLTAGE AND LIGAND GATED POTASSIUM CHANNEL"/>
    <property type="match status" value="1"/>
</dbReference>
<feature type="region of interest" description="Disordered" evidence="5">
    <location>
        <begin position="718"/>
        <end position="749"/>
    </location>
</feature>
<evidence type="ECO:0000256" key="2">
    <source>
        <dbReference type="ARBA" id="ARBA00022692"/>
    </source>
</evidence>
<evidence type="ECO:0000256" key="6">
    <source>
        <dbReference type="SAM" id="Phobius"/>
    </source>
</evidence>
<keyword evidence="9" id="KW-1185">Reference proteome</keyword>
<dbReference type="Proteomes" id="UP000689195">
    <property type="component" value="Unassembled WGS sequence"/>
</dbReference>
<feature type="region of interest" description="Disordered" evidence="5">
    <location>
        <begin position="24"/>
        <end position="44"/>
    </location>
</feature>
<evidence type="ECO:0000256" key="4">
    <source>
        <dbReference type="ARBA" id="ARBA00023136"/>
    </source>
</evidence>
<dbReference type="OrthoDB" id="73653at2759"/>
<evidence type="ECO:0000256" key="3">
    <source>
        <dbReference type="ARBA" id="ARBA00022989"/>
    </source>
</evidence>
<feature type="transmembrane region" description="Helical" evidence="6">
    <location>
        <begin position="302"/>
        <end position="323"/>
    </location>
</feature>
<feature type="region of interest" description="Disordered" evidence="5">
    <location>
        <begin position="817"/>
        <end position="856"/>
    </location>
</feature>